<gene>
    <name evidence="2" type="ORF">TresaDRAFT_1605</name>
</gene>
<feature type="transmembrane region" description="Helical" evidence="1">
    <location>
        <begin position="20"/>
        <end position="36"/>
    </location>
</feature>
<dbReference type="AlphaFoldDB" id="H7EKE8"/>
<feature type="transmembrane region" description="Helical" evidence="1">
    <location>
        <begin position="48"/>
        <end position="70"/>
    </location>
</feature>
<dbReference type="RefSeq" id="WP_002704051.1">
    <property type="nucleotide sequence ID" value="NZ_AGRW01000045.1"/>
</dbReference>
<comment type="caution">
    <text evidence="2">The sequence shown here is derived from an EMBL/GenBank/DDBJ whole genome shotgun (WGS) entry which is preliminary data.</text>
</comment>
<dbReference type="PATRIC" id="fig|907348.3.peg.1363"/>
<keyword evidence="1" id="KW-1133">Transmembrane helix</keyword>
<protein>
    <submittedName>
        <fullName evidence="2">Uncharacterized protein</fullName>
    </submittedName>
</protein>
<keyword evidence="1" id="KW-0812">Transmembrane</keyword>
<dbReference type="Proteomes" id="UP000003571">
    <property type="component" value="Unassembled WGS sequence"/>
</dbReference>
<reference evidence="2 3" key="1">
    <citation type="submission" date="2011-09" db="EMBL/GenBank/DDBJ databases">
        <title>The draft genome of Treponema saccharophilum DSM 2985.</title>
        <authorList>
            <consortium name="US DOE Joint Genome Institute (JGI-PGF)"/>
            <person name="Lucas S."/>
            <person name="Copeland A."/>
            <person name="Lapidus A."/>
            <person name="Glavina del Rio T."/>
            <person name="Dalin E."/>
            <person name="Tice H."/>
            <person name="Bruce D."/>
            <person name="Goodwin L."/>
            <person name="Pitluck S."/>
            <person name="Peters L."/>
            <person name="Kyrpides N."/>
            <person name="Mavromatis K."/>
            <person name="Ivanova N."/>
            <person name="Markowitz V."/>
            <person name="Cheng J.-F."/>
            <person name="Hugenholtz P."/>
            <person name="Woyke T."/>
            <person name="Wu D."/>
            <person name="Gronow S."/>
            <person name="Wellnitz S."/>
            <person name="Brambilla E."/>
            <person name="Klenk H.-P."/>
            <person name="Eisen J.A."/>
        </authorList>
    </citation>
    <scope>NUCLEOTIDE SEQUENCE [LARGE SCALE GENOMIC DNA]</scope>
    <source>
        <strain evidence="2 3">DSM 2985</strain>
    </source>
</reference>
<sequence>MKKYIIVGEEEDNGGGCGCLLLLLLLPFAPIIFAIFRKLSGKGGCLSFVIAIIVTPFWFAAVAALFKHFFDVDLLEFYGLFVEWIKENGPNFD</sequence>
<evidence type="ECO:0000256" key="1">
    <source>
        <dbReference type="SAM" id="Phobius"/>
    </source>
</evidence>
<keyword evidence="3" id="KW-1185">Reference proteome</keyword>
<organism evidence="2 3">
    <name type="scientific">Treponema saccharophilum DSM 2985</name>
    <dbReference type="NCBI Taxonomy" id="907348"/>
    <lineage>
        <taxon>Bacteria</taxon>
        <taxon>Pseudomonadati</taxon>
        <taxon>Spirochaetota</taxon>
        <taxon>Spirochaetia</taxon>
        <taxon>Spirochaetales</taxon>
        <taxon>Treponemataceae</taxon>
        <taxon>Treponema</taxon>
    </lineage>
</organism>
<evidence type="ECO:0000313" key="2">
    <source>
        <dbReference type="EMBL" id="EIC01853.1"/>
    </source>
</evidence>
<name>H7EKE8_9SPIR</name>
<accession>H7EKE8</accession>
<dbReference type="STRING" id="907348.TresaDRAFT_1605"/>
<evidence type="ECO:0000313" key="3">
    <source>
        <dbReference type="Proteomes" id="UP000003571"/>
    </source>
</evidence>
<proteinExistence type="predicted"/>
<keyword evidence="1" id="KW-0472">Membrane</keyword>
<dbReference type="EMBL" id="AGRW01000045">
    <property type="protein sequence ID" value="EIC01853.1"/>
    <property type="molecule type" value="Genomic_DNA"/>
</dbReference>